<name>A0ABQ8ALA5_BRANA</name>
<reference evidence="1 2" key="1">
    <citation type="submission" date="2021-05" db="EMBL/GenBank/DDBJ databases">
        <title>Genome Assembly of Synthetic Allotetraploid Brassica napus Reveals Homoeologous Exchanges between Subgenomes.</title>
        <authorList>
            <person name="Davis J.T."/>
        </authorList>
    </citation>
    <scope>NUCLEOTIDE SEQUENCE [LARGE SCALE GENOMIC DNA]</scope>
    <source>
        <strain evidence="2">cv. Da-Ae</strain>
        <tissue evidence="1">Seedling</tissue>
    </source>
</reference>
<dbReference type="EMBL" id="JAGKQM010000013">
    <property type="protein sequence ID" value="KAH0893003.1"/>
    <property type="molecule type" value="Genomic_DNA"/>
</dbReference>
<gene>
    <name evidence="1" type="ORF">HID58_055432</name>
</gene>
<organism evidence="1 2">
    <name type="scientific">Brassica napus</name>
    <name type="common">Rape</name>
    <dbReference type="NCBI Taxonomy" id="3708"/>
    <lineage>
        <taxon>Eukaryota</taxon>
        <taxon>Viridiplantae</taxon>
        <taxon>Streptophyta</taxon>
        <taxon>Embryophyta</taxon>
        <taxon>Tracheophyta</taxon>
        <taxon>Spermatophyta</taxon>
        <taxon>Magnoliopsida</taxon>
        <taxon>eudicotyledons</taxon>
        <taxon>Gunneridae</taxon>
        <taxon>Pentapetalae</taxon>
        <taxon>rosids</taxon>
        <taxon>malvids</taxon>
        <taxon>Brassicales</taxon>
        <taxon>Brassicaceae</taxon>
        <taxon>Brassiceae</taxon>
        <taxon>Brassica</taxon>
    </lineage>
</organism>
<sequence length="737" mass="83538">ESSVLEGTWPEQMVDLSICCSEHDVSRCFSAHGGTLLMSWRSWPEPVSLGRPIELNSSIFGNMEGFLYRNISIFWRKGVVPGTGPRVLSSGDPGRLLAGTRGPVSYLGSGGIQYLRLRELHRSIKFPLSLEYDVGSLHGPSNFLVSSAQMYFRSTCSRHASVCMCLVCSCTLDSDDFFSFMKMRRCPHGGDWSELALDGEAGNVCIKGDASFHNPDTCAASVPILGLSSGRTSFQESCGGVYGSGPRNLRGRILARLRIRGMRKFNKTRRPKSRILMLDSAGLACTSWACKSCNGLSFRSSWGTFGMFVLLPGDNLVDSWCRSRSLGHSRNPKAGWTFVQEPGGWKDYRPGTRRLDRLLSRNPKAGRTIVLEPVGWMDYHPGTRRRVGLTSWNPAGWTIVLEPGGWMDYRPETRRLDELLSRNPMVVWTFKGTFSYIFMTRSRLHRVGFLEKCFPLSYPGSVFQCVFQLQLGRLKDRTIYMDASHSTFRRYVTREFFPRDSRSLLWTRKFNGWILRSNGTVELLHNPGGTFGMFVLLPGDNLVDSWCRSRSLGHEVGHNRCWDDLASCFHGTRRTLGMLFQNLKIHPSETHGSWMRFFINWRLYGLSSRNPEAEWTLVPKPEGWMDFRPGTRRLEGLPLDGLSSWNPETGWINVLEPGGWMNYRPGTRRLVGLSSWNPEAGWTIVLKPGGWMNFCPGTRWLCGPSKGPSRRLFGEVLSFIISWERLPMRFPVTIRET</sequence>
<protein>
    <submittedName>
        <fullName evidence="1">Uncharacterized protein</fullName>
    </submittedName>
</protein>
<feature type="non-terminal residue" evidence="1">
    <location>
        <position position="1"/>
    </location>
</feature>
<keyword evidence="2" id="KW-1185">Reference proteome</keyword>
<evidence type="ECO:0000313" key="2">
    <source>
        <dbReference type="Proteomes" id="UP000824890"/>
    </source>
</evidence>
<accession>A0ABQ8ALA5</accession>
<comment type="caution">
    <text evidence="1">The sequence shown here is derived from an EMBL/GenBank/DDBJ whole genome shotgun (WGS) entry which is preliminary data.</text>
</comment>
<proteinExistence type="predicted"/>
<evidence type="ECO:0000313" key="1">
    <source>
        <dbReference type="EMBL" id="KAH0893003.1"/>
    </source>
</evidence>
<dbReference type="Proteomes" id="UP000824890">
    <property type="component" value="Unassembled WGS sequence"/>
</dbReference>